<protein>
    <submittedName>
        <fullName evidence="6">LysR family transcriptional regulator</fullName>
    </submittedName>
</protein>
<keyword evidence="3" id="KW-0238">DNA-binding</keyword>
<dbReference type="AlphaFoldDB" id="A0A3A1UNL3"/>
<dbReference type="InterPro" id="IPR000847">
    <property type="entry name" value="LysR_HTH_N"/>
</dbReference>
<gene>
    <name evidence="6" type="ORF">D3P08_21455</name>
</gene>
<dbReference type="PANTHER" id="PTHR30419">
    <property type="entry name" value="HTH-TYPE TRANSCRIPTIONAL REGULATOR YBHD"/>
    <property type="match status" value="1"/>
</dbReference>
<name>A0A3A1UNL3_9BACL</name>
<dbReference type="Gene3D" id="1.10.10.10">
    <property type="entry name" value="Winged helix-like DNA-binding domain superfamily/Winged helix DNA-binding domain"/>
    <property type="match status" value="1"/>
</dbReference>
<comment type="caution">
    <text evidence="6">The sequence shown here is derived from an EMBL/GenBank/DDBJ whole genome shotgun (WGS) entry which is preliminary data.</text>
</comment>
<dbReference type="GO" id="GO:0003700">
    <property type="term" value="F:DNA-binding transcription factor activity"/>
    <property type="evidence" value="ECO:0007669"/>
    <property type="project" value="InterPro"/>
</dbReference>
<dbReference type="PANTHER" id="PTHR30419:SF25">
    <property type="entry name" value="HTH-TYPE TRANSCRIPTIONAL REGULATOR YTLI"/>
    <property type="match status" value="1"/>
</dbReference>
<evidence type="ECO:0000256" key="1">
    <source>
        <dbReference type="ARBA" id="ARBA00009437"/>
    </source>
</evidence>
<dbReference type="FunFam" id="1.10.10.10:FF:000001">
    <property type="entry name" value="LysR family transcriptional regulator"/>
    <property type="match status" value="1"/>
</dbReference>
<dbReference type="CDD" id="cd05466">
    <property type="entry name" value="PBP2_LTTR_substrate"/>
    <property type="match status" value="1"/>
</dbReference>
<feature type="domain" description="HTH lysR-type" evidence="5">
    <location>
        <begin position="1"/>
        <end position="57"/>
    </location>
</feature>
<dbReference type="InterPro" id="IPR036388">
    <property type="entry name" value="WH-like_DNA-bd_sf"/>
</dbReference>
<keyword evidence="4" id="KW-0804">Transcription</keyword>
<dbReference type="EMBL" id="QXQA01000016">
    <property type="protein sequence ID" value="RIX50119.1"/>
    <property type="molecule type" value="Genomic_DNA"/>
</dbReference>
<reference evidence="6 7" key="1">
    <citation type="submission" date="2018-09" db="EMBL/GenBank/DDBJ databases">
        <title>Paenibacillus aracenensis nov. sp. isolated from a cave in southern Spain.</title>
        <authorList>
            <person name="Jurado V."/>
            <person name="Gutierrez-Patricio S."/>
            <person name="Gonzalez-Pimentel J.L."/>
            <person name="Miller A.Z."/>
            <person name="Laiz L."/>
            <person name="Saiz-Jimenez C."/>
        </authorList>
    </citation>
    <scope>NUCLEOTIDE SEQUENCE [LARGE SCALE GENOMIC DNA]</scope>
    <source>
        <strain evidence="6 7">DSM 22867</strain>
    </source>
</reference>
<dbReference type="InterPro" id="IPR036390">
    <property type="entry name" value="WH_DNA-bd_sf"/>
</dbReference>
<accession>A0A3A1UNL3</accession>
<dbReference type="Gene3D" id="3.40.190.10">
    <property type="entry name" value="Periplasmic binding protein-like II"/>
    <property type="match status" value="2"/>
</dbReference>
<organism evidence="6 7">
    <name type="scientific">Paenibacillus nanensis</name>
    <dbReference type="NCBI Taxonomy" id="393251"/>
    <lineage>
        <taxon>Bacteria</taxon>
        <taxon>Bacillati</taxon>
        <taxon>Bacillota</taxon>
        <taxon>Bacilli</taxon>
        <taxon>Bacillales</taxon>
        <taxon>Paenibacillaceae</taxon>
        <taxon>Paenibacillus</taxon>
    </lineage>
</organism>
<dbReference type="Pfam" id="PF00126">
    <property type="entry name" value="HTH_1"/>
    <property type="match status" value="1"/>
</dbReference>
<evidence type="ECO:0000256" key="2">
    <source>
        <dbReference type="ARBA" id="ARBA00023015"/>
    </source>
</evidence>
<evidence type="ECO:0000313" key="7">
    <source>
        <dbReference type="Proteomes" id="UP000266482"/>
    </source>
</evidence>
<dbReference type="PROSITE" id="PS50931">
    <property type="entry name" value="HTH_LYSR"/>
    <property type="match status" value="1"/>
</dbReference>
<dbReference type="PRINTS" id="PR00039">
    <property type="entry name" value="HTHLYSR"/>
</dbReference>
<sequence>MDFKSLITFQMIVKYGSFNRAAQEMNYAQSTVTMQMQKLESELGVSLLERGKEVTLTEAGRLFYDQSLEIVKRLERLQTSLADMKLGEAGHVRIGSTEPTASYRLPQVLKKFMSEYPNIRVSIEISSTPVLSDKILKGDIDFSVSTSPGIGSEFYFEPLLQEEFVVLMPEDHPLAEKESVMPEDLAGNRLLITASTCPYRRKLEIVMQEKGNIPLDTMEVGSMTALKFYVENGLGIALVPKLLVENEPKGTTFRTIEGSLISMTFGLLCKESAYPLPSAGKTLYAYLKRELSGAASG</sequence>
<dbReference type="SUPFAM" id="SSF46785">
    <property type="entry name" value="Winged helix' DNA-binding domain"/>
    <property type="match status" value="1"/>
</dbReference>
<evidence type="ECO:0000313" key="6">
    <source>
        <dbReference type="EMBL" id="RIX50119.1"/>
    </source>
</evidence>
<keyword evidence="2" id="KW-0805">Transcription regulation</keyword>
<dbReference type="GO" id="GO:0005829">
    <property type="term" value="C:cytosol"/>
    <property type="evidence" value="ECO:0007669"/>
    <property type="project" value="TreeGrafter"/>
</dbReference>
<dbReference type="OrthoDB" id="9803735at2"/>
<dbReference type="Proteomes" id="UP000266482">
    <property type="component" value="Unassembled WGS sequence"/>
</dbReference>
<evidence type="ECO:0000259" key="5">
    <source>
        <dbReference type="PROSITE" id="PS50931"/>
    </source>
</evidence>
<comment type="similarity">
    <text evidence="1">Belongs to the LysR transcriptional regulatory family.</text>
</comment>
<dbReference type="SUPFAM" id="SSF53850">
    <property type="entry name" value="Periplasmic binding protein-like II"/>
    <property type="match status" value="1"/>
</dbReference>
<evidence type="ECO:0000256" key="3">
    <source>
        <dbReference type="ARBA" id="ARBA00023125"/>
    </source>
</evidence>
<dbReference type="RefSeq" id="WP_119602168.1">
    <property type="nucleotide sequence ID" value="NZ_QXQA01000016.1"/>
</dbReference>
<keyword evidence="7" id="KW-1185">Reference proteome</keyword>
<proteinExistence type="inferred from homology"/>
<dbReference type="GO" id="GO:0003677">
    <property type="term" value="F:DNA binding"/>
    <property type="evidence" value="ECO:0007669"/>
    <property type="project" value="UniProtKB-KW"/>
</dbReference>
<dbReference type="InterPro" id="IPR050950">
    <property type="entry name" value="HTH-type_LysR_regulators"/>
</dbReference>
<dbReference type="Pfam" id="PF03466">
    <property type="entry name" value="LysR_substrate"/>
    <property type="match status" value="1"/>
</dbReference>
<evidence type="ECO:0000256" key="4">
    <source>
        <dbReference type="ARBA" id="ARBA00023163"/>
    </source>
</evidence>
<dbReference type="InterPro" id="IPR005119">
    <property type="entry name" value="LysR_subst-bd"/>
</dbReference>